<dbReference type="FunFam" id="3.30.450.70:FF:000004">
    <property type="entry name" value="Trafficking protein particle complex 1"/>
    <property type="match status" value="1"/>
</dbReference>
<dbReference type="AlphaFoldDB" id="A0A9P0HPR1"/>
<dbReference type="EMBL" id="OV725082">
    <property type="protein sequence ID" value="CAH1406710.1"/>
    <property type="molecule type" value="Genomic_DNA"/>
</dbReference>
<reference evidence="8" key="1">
    <citation type="submission" date="2022-01" db="EMBL/GenBank/DDBJ databases">
        <authorList>
            <person name="King R."/>
        </authorList>
    </citation>
    <scope>NUCLEOTIDE SEQUENCE</scope>
</reference>
<dbReference type="Proteomes" id="UP001152798">
    <property type="component" value="Chromosome 6"/>
</dbReference>
<evidence type="ECO:0000256" key="4">
    <source>
        <dbReference type="ARBA" id="ARBA00023034"/>
    </source>
</evidence>
<dbReference type="CDD" id="cd14855">
    <property type="entry name" value="TRAPPC1_MUM2"/>
    <property type="match status" value="1"/>
</dbReference>
<keyword evidence="9" id="KW-1185">Reference proteome</keyword>
<keyword evidence="4 7" id="KW-0333">Golgi apparatus</keyword>
<evidence type="ECO:0000256" key="7">
    <source>
        <dbReference type="RuleBase" id="RU366065"/>
    </source>
</evidence>
<proteinExistence type="inferred from homology"/>
<dbReference type="SMART" id="SM01399">
    <property type="entry name" value="Sybindin"/>
    <property type="match status" value="1"/>
</dbReference>
<dbReference type="InterPro" id="IPR007233">
    <property type="entry name" value="TRAPPC"/>
</dbReference>
<dbReference type="GO" id="GO:0006888">
    <property type="term" value="P:endoplasmic reticulum to Golgi vesicle-mediated transport"/>
    <property type="evidence" value="ECO:0007669"/>
    <property type="project" value="UniProtKB-UniRule"/>
</dbReference>
<evidence type="ECO:0000256" key="1">
    <source>
        <dbReference type="ARBA" id="ARBA00022448"/>
    </source>
</evidence>
<dbReference type="Gene3D" id="3.30.450.70">
    <property type="match status" value="1"/>
</dbReference>
<evidence type="ECO:0000256" key="6">
    <source>
        <dbReference type="ARBA" id="ARBA00062874"/>
    </source>
</evidence>
<dbReference type="OrthoDB" id="246406at2759"/>
<dbReference type="PANTHER" id="PTHR23249">
    <property type="entry name" value="TRAFFICKING PROTEIN PARTICLE COMPLEX SUBUNIT"/>
    <property type="match status" value="1"/>
</dbReference>
<evidence type="ECO:0000256" key="5">
    <source>
        <dbReference type="ARBA" id="ARBA00038167"/>
    </source>
</evidence>
<evidence type="ECO:0000313" key="9">
    <source>
        <dbReference type="Proteomes" id="UP001152798"/>
    </source>
</evidence>
<keyword evidence="2 7" id="KW-0256">Endoplasmic reticulum</keyword>
<gene>
    <name evidence="8" type="ORF">NEZAVI_LOCUS14591</name>
</gene>
<organism evidence="8 9">
    <name type="scientific">Nezara viridula</name>
    <name type="common">Southern green stink bug</name>
    <name type="synonym">Cimex viridulus</name>
    <dbReference type="NCBI Taxonomy" id="85310"/>
    <lineage>
        <taxon>Eukaryota</taxon>
        <taxon>Metazoa</taxon>
        <taxon>Ecdysozoa</taxon>
        <taxon>Arthropoda</taxon>
        <taxon>Hexapoda</taxon>
        <taxon>Insecta</taxon>
        <taxon>Pterygota</taxon>
        <taxon>Neoptera</taxon>
        <taxon>Paraneoptera</taxon>
        <taxon>Hemiptera</taxon>
        <taxon>Heteroptera</taxon>
        <taxon>Panheteroptera</taxon>
        <taxon>Pentatomomorpha</taxon>
        <taxon>Pentatomoidea</taxon>
        <taxon>Pentatomidae</taxon>
        <taxon>Pentatominae</taxon>
        <taxon>Nezara</taxon>
    </lineage>
</organism>
<sequence>MPEPPQKMTIHNLYIFDRNGTLLHYAEWNRLKNSGISKEEEAKLMYGMLFSIKSFVSKISPRDVKKGFLSFKTNKYALHYFETPTGVKFVLNTDVNAQDVREVLQRLYSQVYVEYVVKNPACTLGEPIKSDLFKSKLDEFIKQQSFFPPKSA</sequence>
<dbReference type="GO" id="GO:0030008">
    <property type="term" value="C:TRAPP complex"/>
    <property type="evidence" value="ECO:0007669"/>
    <property type="project" value="UniProtKB-UniRule"/>
</dbReference>
<comment type="subunit">
    <text evidence="6">Part of the multisubunit transport protein particle (TRAPP) complex. The heterodimer TRAPPC6B-TRAPPC3 interacts with TRAPPC1 likely providing a core for TRAPP complex formation.</text>
</comment>
<dbReference type="InterPro" id="IPR011012">
    <property type="entry name" value="Longin-like_dom_sf"/>
</dbReference>
<dbReference type="GO" id="GO:0005783">
    <property type="term" value="C:endoplasmic reticulum"/>
    <property type="evidence" value="ECO:0007669"/>
    <property type="project" value="UniProtKB-SubCell"/>
</dbReference>
<keyword evidence="3 7" id="KW-0931">ER-Golgi transport</keyword>
<dbReference type="SUPFAM" id="SSF64356">
    <property type="entry name" value="SNARE-like"/>
    <property type="match status" value="1"/>
</dbReference>
<keyword evidence="1 7" id="KW-0813">Transport</keyword>
<dbReference type="PANTHER" id="PTHR23249:SF16">
    <property type="entry name" value="TRAFFICKING PROTEIN PARTICLE COMPLEX SUBUNIT 1"/>
    <property type="match status" value="1"/>
</dbReference>
<evidence type="ECO:0000256" key="3">
    <source>
        <dbReference type="ARBA" id="ARBA00022892"/>
    </source>
</evidence>
<dbReference type="Pfam" id="PF04099">
    <property type="entry name" value="Sybindin"/>
    <property type="match status" value="1"/>
</dbReference>
<protein>
    <recommendedName>
        <fullName evidence="7">Trafficking protein particle complex subunit</fullName>
    </recommendedName>
</protein>
<comment type="subcellular location">
    <subcellularLocation>
        <location evidence="7">Endoplasmic reticulum</location>
    </subcellularLocation>
    <subcellularLocation>
        <location evidence="7">Golgi apparatus</location>
        <location evidence="7">cis-Golgi network</location>
    </subcellularLocation>
</comment>
<accession>A0A9P0HPR1</accession>
<evidence type="ECO:0000256" key="2">
    <source>
        <dbReference type="ARBA" id="ARBA00022824"/>
    </source>
</evidence>
<evidence type="ECO:0000313" key="8">
    <source>
        <dbReference type="EMBL" id="CAH1406710.1"/>
    </source>
</evidence>
<name>A0A9P0HPR1_NEZVI</name>
<comment type="similarity">
    <text evidence="5">Belongs to the TRAPP small subunits family. BET5 subfamily.</text>
</comment>
<dbReference type="GO" id="GO:0005794">
    <property type="term" value="C:Golgi apparatus"/>
    <property type="evidence" value="ECO:0007669"/>
    <property type="project" value="UniProtKB-SubCell"/>
</dbReference>